<dbReference type="InterPro" id="IPR036220">
    <property type="entry name" value="UDP-Glc/GDP-Man_DH_C_sf"/>
</dbReference>
<organism evidence="5 6">
    <name type="scientific">Natronosporangium hydrolyticum</name>
    <dbReference type="NCBI Taxonomy" id="2811111"/>
    <lineage>
        <taxon>Bacteria</taxon>
        <taxon>Bacillati</taxon>
        <taxon>Actinomycetota</taxon>
        <taxon>Actinomycetes</taxon>
        <taxon>Micromonosporales</taxon>
        <taxon>Micromonosporaceae</taxon>
        <taxon>Natronosporangium</taxon>
    </lineage>
</organism>
<dbReference type="Proteomes" id="UP000662857">
    <property type="component" value="Chromosome"/>
</dbReference>
<dbReference type="AlphaFoldDB" id="A0A895YMB4"/>
<dbReference type="InterPro" id="IPR014026">
    <property type="entry name" value="UDP-Glc/GDP-Man_DH_dimer"/>
</dbReference>
<dbReference type="InterPro" id="IPR008927">
    <property type="entry name" value="6-PGluconate_DH-like_C_sf"/>
</dbReference>
<dbReference type="SMART" id="SM00984">
    <property type="entry name" value="UDPG_MGDP_dh_C"/>
    <property type="match status" value="1"/>
</dbReference>
<dbReference type="SUPFAM" id="SSF51735">
    <property type="entry name" value="NAD(P)-binding Rossmann-fold domains"/>
    <property type="match status" value="1"/>
</dbReference>
<keyword evidence="2" id="KW-0520">NAD</keyword>
<dbReference type="RefSeq" id="WP_239678669.1">
    <property type="nucleotide sequence ID" value="NZ_CP070499.1"/>
</dbReference>
<dbReference type="InterPro" id="IPR001732">
    <property type="entry name" value="UDP-Glc/GDP-Man_DH_N"/>
</dbReference>
<comment type="similarity">
    <text evidence="3">Belongs to the UDP-glucose/GDP-mannose dehydrogenase family.</text>
</comment>
<keyword evidence="6" id="KW-1185">Reference proteome</keyword>
<dbReference type="Gene3D" id="3.40.50.720">
    <property type="entry name" value="NAD(P)-binding Rossmann-like Domain"/>
    <property type="match status" value="2"/>
</dbReference>
<evidence type="ECO:0000256" key="2">
    <source>
        <dbReference type="ARBA" id="ARBA00023027"/>
    </source>
</evidence>
<name>A0A895YMB4_9ACTN</name>
<evidence type="ECO:0000256" key="1">
    <source>
        <dbReference type="ARBA" id="ARBA00023002"/>
    </source>
</evidence>
<evidence type="ECO:0000259" key="4">
    <source>
        <dbReference type="SMART" id="SM00984"/>
    </source>
</evidence>
<evidence type="ECO:0000256" key="3">
    <source>
        <dbReference type="PIRNR" id="PIRNR000124"/>
    </source>
</evidence>
<dbReference type="InterPro" id="IPR028359">
    <property type="entry name" value="UDP_ManNAc/GlcNAc_DH"/>
</dbReference>
<proteinExistence type="inferred from homology"/>
<dbReference type="PIRSF" id="PIRSF000124">
    <property type="entry name" value="UDPglc_GDPman_dh"/>
    <property type="match status" value="1"/>
</dbReference>
<dbReference type="InterPro" id="IPR036291">
    <property type="entry name" value="NAD(P)-bd_dom_sf"/>
</dbReference>
<dbReference type="EMBL" id="CP070499">
    <property type="protein sequence ID" value="QSB16453.1"/>
    <property type="molecule type" value="Genomic_DNA"/>
</dbReference>
<keyword evidence="1" id="KW-0560">Oxidoreductase</keyword>
<dbReference type="Pfam" id="PF03721">
    <property type="entry name" value="UDPG_MGDP_dh_N"/>
    <property type="match status" value="1"/>
</dbReference>
<dbReference type="InterPro" id="IPR014027">
    <property type="entry name" value="UDP-Glc/GDP-Man_DH_C"/>
</dbReference>
<dbReference type="GO" id="GO:0000271">
    <property type="term" value="P:polysaccharide biosynthetic process"/>
    <property type="evidence" value="ECO:0007669"/>
    <property type="project" value="InterPro"/>
</dbReference>
<dbReference type="Pfam" id="PF03720">
    <property type="entry name" value="UDPG_MGDP_dh_C"/>
    <property type="match status" value="1"/>
</dbReference>
<reference evidence="5" key="1">
    <citation type="submission" date="2021-02" db="EMBL/GenBank/DDBJ databases">
        <title>Natrosporangium hydrolyticum gen. nov., sp. nov, a haloalkaliphilic actinobacterium from a soda solonchak soil.</title>
        <authorList>
            <person name="Sorokin D.Y."/>
            <person name="Khijniak T.V."/>
            <person name="Zakharycheva A.P."/>
            <person name="Boueva O.V."/>
            <person name="Ariskina E.V."/>
            <person name="Hahnke R.L."/>
            <person name="Bunk B."/>
            <person name="Sproer C."/>
            <person name="Schumann P."/>
            <person name="Evtushenko L.I."/>
            <person name="Kublanov I.V."/>
        </authorList>
    </citation>
    <scope>NUCLEOTIDE SEQUENCE</scope>
    <source>
        <strain evidence="5">DSM 106523</strain>
    </source>
</reference>
<dbReference type="KEGG" id="nhy:JQS43_09315"/>
<dbReference type="GO" id="GO:0051287">
    <property type="term" value="F:NAD binding"/>
    <property type="evidence" value="ECO:0007669"/>
    <property type="project" value="InterPro"/>
</dbReference>
<dbReference type="GO" id="GO:0016616">
    <property type="term" value="F:oxidoreductase activity, acting on the CH-OH group of donors, NAD or NADP as acceptor"/>
    <property type="evidence" value="ECO:0007669"/>
    <property type="project" value="InterPro"/>
</dbReference>
<evidence type="ECO:0000313" key="5">
    <source>
        <dbReference type="EMBL" id="QSB16453.1"/>
    </source>
</evidence>
<dbReference type="Pfam" id="PF00984">
    <property type="entry name" value="UDPG_MGDP_dh"/>
    <property type="match status" value="1"/>
</dbReference>
<dbReference type="PANTHER" id="PTHR43491:SF1">
    <property type="entry name" value="UDP-N-ACETYL-D-MANNOSAMINE DEHYDROGENASE"/>
    <property type="match status" value="1"/>
</dbReference>
<evidence type="ECO:0000313" key="6">
    <source>
        <dbReference type="Proteomes" id="UP000662857"/>
    </source>
</evidence>
<dbReference type="InterPro" id="IPR017476">
    <property type="entry name" value="UDP-Glc/GDP-Man"/>
</dbReference>
<sequence length="422" mass="46081">MENEPTRVVVVGQGYVGLPLAVRAVECGYDVVGLELDHDRVKQITASESFTDDISDAELAEVNATGRYRVTTDPNDCGVFQVALITVPTPLSEGIPDLSFIREAATVLAGCLRPGALVVLESTTYPGTTEEIVRPILEAGSGLRADLDFSLGFSPERIDPGRDRGPFWQTPKVISGVGAASLRAVEAFYRTIVEEVVSVSSTQVAEMTKLLENTFRHTNIALMNEIAMLASDLDVDVWEAIDAAATKPYGFMKFVPGPGVGGHCLPIDPSYLDWWVMRRLNVHLRFVNLANEINTGMPGYVVGRVFGALNAAGRAVRGARILLVGLAYKANTSDVRESASFAVAERLLRFGADVHACDPRVGEVDLDERVARVQLTREELLSADLVVILTDHDDFDYDLIADSARRVLDTRHRVHGRQVEYL</sequence>
<dbReference type="NCBIfam" id="TIGR03026">
    <property type="entry name" value="NDP-sugDHase"/>
    <property type="match status" value="1"/>
</dbReference>
<dbReference type="GO" id="GO:0016628">
    <property type="term" value="F:oxidoreductase activity, acting on the CH-CH group of donors, NAD or NADP as acceptor"/>
    <property type="evidence" value="ECO:0007669"/>
    <property type="project" value="InterPro"/>
</dbReference>
<dbReference type="PIRSF" id="PIRSF500136">
    <property type="entry name" value="UDP_ManNAc_DH"/>
    <property type="match status" value="1"/>
</dbReference>
<dbReference type="SUPFAM" id="SSF48179">
    <property type="entry name" value="6-phosphogluconate dehydrogenase C-terminal domain-like"/>
    <property type="match status" value="1"/>
</dbReference>
<feature type="domain" description="UDP-glucose/GDP-mannose dehydrogenase C-terminal" evidence="4">
    <location>
        <begin position="322"/>
        <end position="416"/>
    </location>
</feature>
<dbReference type="PANTHER" id="PTHR43491">
    <property type="entry name" value="UDP-N-ACETYL-D-MANNOSAMINE DEHYDROGENASE"/>
    <property type="match status" value="1"/>
</dbReference>
<protein>
    <submittedName>
        <fullName evidence="5">Nucleotide sugar dehydrogenase</fullName>
    </submittedName>
</protein>
<accession>A0A895YMB4</accession>
<gene>
    <name evidence="5" type="ORF">JQS43_09315</name>
</gene>
<dbReference type="SUPFAM" id="SSF52413">
    <property type="entry name" value="UDP-glucose/GDP-mannose dehydrogenase C-terminal domain"/>
    <property type="match status" value="1"/>
</dbReference>